<name>A0ABN9RIT2_9DINO</name>
<sequence>VVLEIRVVGMRLPLHLAAATTMTLVPQEGQMPLRPSAAAELMCLTLPWGRRFSLTRVDRAGVTVGWQANCNHRDLAADGINFEKTACVKTLIAGGGIPLDECKQRLKM</sequence>
<comment type="caution">
    <text evidence="1">The sequence shown here is derived from an EMBL/GenBank/DDBJ whole genome shotgun (WGS) entry which is preliminary data.</text>
</comment>
<accession>A0ABN9RIT2</accession>
<dbReference type="Proteomes" id="UP001189429">
    <property type="component" value="Unassembled WGS sequence"/>
</dbReference>
<evidence type="ECO:0000313" key="2">
    <source>
        <dbReference type="Proteomes" id="UP001189429"/>
    </source>
</evidence>
<evidence type="ECO:0000313" key="1">
    <source>
        <dbReference type="EMBL" id="CAK0819014.1"/>
    </source>
</evidence>
<dbReference type="EMBL" id="CAUYUJ010006906">
    <property type="protein sequence ID" value="CAK0819014.1"/>
    <property type="molecule type" value="Genomic_DNA"/>
</dbReference>
<feature type="non-terminal residue" evidence="1">
    <location>
        <position position="1"/>
    </location>
</feature>
<protein>
    <submittedName>
        <fullName evidence="1">Uncharacterized protein</fullName>
    </submittedName>
</protein>
<proteinExistence type="predicted"/>
<keyword evidence="2" id="KW-1185">Reference proteome</keyword>
<feature type="non-terminal residue" evidence="1">
    <location>
        <position position="108"/>
    </location>
</feature>
<reference evidence="1" key="1">
    <citation type="submission" date="2023-10" db="EMBL/GenBank/DDBJ databases">
        <authorList>
            <person name="Chen Y."/>
            <person name="Shah S."/>
            <person name="Dougan E. K."/>
            <person name="Thang M."/>
            <person name="Chan C."/>
        </authorList>
    </citation>
    <scope>NUCLEOTIDE SEQUENCE [LARGE SCALE GENOMIC DNA]</scope>
</reference>
<organism evidence="1 2">
    <name type="scientific">Prorocentrum cordatum</name>
    <dbReference type="NCBI Taxonomy" id="2364126"/>
    <lineage>
        <taxon>Eukaryota</taxon>
        <taxon>Sar</taxon>
        <taxon>Alveolata</taxon>
        <taxon>Dinophyceae</taxon>
        <taxon>Prorocentrales</taxon>
        <taxon>Prorocentraceae</taxon>
        <taxon>Prorocentrum</taxon>
    </lineage>
</organism>
<gene>
    <name evidence="1" type="ORF">PCOR1329_LOCUS21112</name>
</gene>